<organism evidence="2 3">
    <name type="scientific">Moheibacter sediminis</name>
    <dbReference type="NCBI Taxonomy" id="1434700"/>
    <lineage>
        <taxon>Bacteria</taxon>
        <taxon>Pseudomonadati</taxon>
        <taxon>Bacteroidota</taxon>
        <taxon>Flavobacteriia</taxon>
        <taxon>Flavobacteriales</taxon>
        <taxon>Weeksellaceae</taxon>
        <taxon>Moheibacter</taxon>
    </lineage>
</organism>
<feature type="chain" id="PRO_5012235699" evidence="1">
    <location>
        <begin position="20"/>
        <end position="155"/>
    </location>
</feature>
<accession>A0A1W1ZX21</accession>
<feature type="signal peptide" evidence="1">
    <location>
        <begin position="1"/>
        <end position="19"/>
    </location>
</feature>
<dbReference type="STRING" id="1434700.SAMN06296427_103302"/>
<protein>
    <submittedName>
        <fullName evidence="2">Dihydro-orotase-like</fullName>
    </submittedName>
</protein>
<evidence type="ECO:0000256" key="1">
    <source>
        <dbReference type="SAM" id="SignalP"/>
    </source>
</evidence>
<evidence type="ECO:0000313" key="2">
    <source>
        <dbReference type="EMBL" id="SMC52954.1"/>
    </source>
</evidence>
<proteinExistence type="predicted"/>
<dbReference type="Proteomes" id="UP000192393">
    <property type="component" value="Unassembled WGS sequence"/>
</dbReference>
<keyword evidence="1" id="KW-0732">Signal</keyword>
<gene>
    <name evidence="2" type="ORF">SAMN06296427_103302</name>
</gene>
<dbReference type="AlphaFoldDB" id="A0A1W1ZX21"/>
<dbReference type="RefSeq" id="WP_159447461.1">
    <property type="nucleotide sequence ID" value="NZ_FWXS01000003.1"/>
</dbReference>
<keyword evidence="3" id="KW-1185">Reference proteome</keyword>
<evidence type="ECO:0000313" key="3">
    <source>
        <dbReference type="Proteomes" id="UP000192393"/>
    </source>
</evidence>
<dbReference type="EMBL" id="FWXS01000003">
    <property type="protein sequence ID" value="SMC52954.1"/>
    <property type="molecule type" value="Genomic_DNA"/>
</dbReference>
<sequence length="155" mass="16974">MKKLLLLCIFCASSIAINAQTQLTTYGWEQWGIYTSVPVGANINQNTENVFEVESDQFFIRLELFDTNGAGIDELSEILLEGATNAGIDAPSQISHFSPNGNEIAYVTGRDSANNAVLFGLVFGGTEDSFIKYTVVCDSSNWKTAVDMIKSVKMR</sequence>
<reference evidence="2 3" key="1">
    <citation type="submission" date="2017-04" db="EMBL/GenBank/DDBJ databases">
        <authorList>
            <person name="Afonso C.L."/>
            <person name="Miller P.J."/>
            <person name="Scott M.A."/>
            <person name="Spackman E."/>
            <person name="Goraichik I."/>
            <person name="Dimitrov K.M."/>
            <person name="Suarez D.L."/>
            <person name="Swayne D.E."/>
        </authorList>
    </citation>
    <scope>NUCLEOTIDE SEQUENCE [LARGE SCALE GENOMIC DNA]</scope>
    <source>
        <strain evidence="2 3">CGMCC 1.12708</strain>
    </source>
</reference>
<name>A0A1W1ZX21_9FLAO</name>